<dbReference type="AlphaFoldDB" id="A0A8T3BRI9"/>
<dbReference type="EMBL" id="JAGYWB010000006">
    <property type="protein sequence ID" value="KAI0519852.1"/>
    <property type="molecule type" value="Genomic_DNA"/>
</dbReference>
<proteinExistence type="predicted"/>
<evidence type="ECO:0000313" key="5">
    <source>
        <dbReference type="Proteomes" id="UP000829196"/>
    </source>
</evidence>
<dbReference type="Pfam" id="PF13359">
    <property type="entry name" value="DDE_Tnp_4"/>
    <property type="match status" value="1"/>
</dbReference>
<organism evidence="4 5">
    <name type="scientific">Dendrobium nobile</name>
    <name type="common">Orchid</name>
    <dbReference type="NCBI Taxonomy" id="94219"/>
    <lineage>
        <taxon>Eukaryota</taxon>
        <taxon>Viridiplantae</taxon>
        <taxon>Streptophyta</taxon>
        <taxon>Embryophyta</taxon>
        <taxon>Tracheophyta</taxon>
        <taxon>Spermatophyta</taxon>
        <taxon>Magnoliopsida</taxon>
        <taxon>Liliopsida</taxon>
        <taxon>Asparagales</taxon>
        <taxon>Orchidaceae</taxon>
        <taxon>Epidendroideae</taxon>
        <taxon>Malaxideae</taxon>
        <taxon>Dendrobiinae</taxon>
        <taxon>Dendrobium</taxon>
    </lineage>
</organism>
<keyword evidence="2" id="KW-0479">Metal-binding</keyword>
<comment type="caution">
    <text evidence="4">The sequence shown here is derived from an EMBL/GenBank/DDBJ whole genome shotgun (WGS) entry which is preliminary data.</text>
</comment>
<dbReference type="GO" id="GO:0046872">
    <property type="term" value="F:metal ion binding"/>
    <property type="evidence" value="ECO:0007669"/>
    <property type="project" value="UniProtKB-KW"/>
</dbReference>
<sequence length="176" mass="20628">MFIGWEGSAHNAVVLKNALERSYSLRVPTGKYYLADGNYSTRNSFISPYRATRYHLKEFSSIQPINSNELFNLCHSSLHTTVKRAFTFSRNRFSIIKCEPYFPLQTQVEIVLVCYILHNWIVTEGGDNFIQPENECARRSRCRRGDQAAVDDSREWLDKREEIVQFIRTRMQNDGY</sequence>
<dbReference type="InterPro" id="IPR027806">
    <property type="entry name" value="HARBI1_dom"/>
</dbReference>
<gene>
    <name evidence="4" type="ORF">KFK09_007313</name>
</gene>
<accession>A0A8T3BRI9</accession>
<evidence type="ECO:0000313" key="4">
    <source>
        <dbReference type="EMBL" id="KAI0519852.1"/>
    </source>
</evidence>
<evidence type="ECO:0000256" key="2">
    <source>
        <dbReference type="ARBA" id="ARBA00022723"/>
    </source>
</evidence>
<name>A0A8T3BRI9_DENNO</name>
<dbReference type="Proteomes" id="UP000829196">
    <property type="component" value="Unassembled WGS sequence"/>
</dbReference>
<evidence type="ECO:0000259" key="3">
    <source>
        <dbReference type="Pfam" id="PF13359"/>
    </source>
</evidence>
<feature type="domain" description="DDE Tnp4" evidence="3">
    <location>
        <begin position="3"/>
        <end position="119"/>
    </location>
</feature>
<reference evidence="4" key="1">
    <citation type="journal article" date="2022" name="Front. Genet.">
        <title>Chromosome-Scale Assembly of the Dendrobium nobile Genome Provides Insights Into the Molecular Mechanism of the Biosynthesis of the Medicinal Active Ingredient of Dendrobium.</title>
        <authorList>
            <person name="Xu Q."/>
            <person name="Niu S.-C."/>
            <person name="Li K.-L."/>
            <person name="Zheng P.-J."/>
            <person name="Zhang X.-J."/>
            <person name="Jia Y."/>
            <person name="Liu Y."/>
            <person name="Niu Y.-X."/>
            <person name="Yu L.-H."/>
            <person name="Chen D.-F."/>
            <person name="Zhang G.-Q."/>
        </authorList>
    </citation>
    <scope>NUCLEOTIDE SEQUENCE</scope>
    <source>
        <tissue evidence="4">Leaf</tissue>
    </source>
</reference>
<keyword evidence="5" id="KW-1185">Reference proteome</keyword>
<dbReference type="OrthoDB" id="675326at2759"/>
<protein>
    <recommendedName>
        <fullName evidence="3">DDE Tnp4 domain-containing protein</fullName>
    </recommendedName>
</protein>
<comment type="cofactor">
    <cofactor evidence="1">
        <name>a divalent metal cation</name>
        <dbReference type="ChEBI" id="CHEBI:60240"/>
    </cofactor>
</comment>
<evidence type="ECO:0000256" key="1">
    <source>
        <dbReference type="ARBA" id="ARBA00001968"/>
    </source>
</evidence>